<dbReference type="SUPFAM" id="SSF52172">
    <property type="entry name" value="CheY-like"/>
    <property type="match status" value="1"/>
</dbReference>
<evidence type="ECO:0000256" key="5">
    <source>
        <dbReference type="SAM" id="Phobius"/>
    </source>
</evidence>
<dbReference type="EMBL" id="JAAATX020000007">
    <property type="protein sequence ID" value="MBU9698366.1"/>
    <property type="molecule type" value="Genomic_DNA"/>
</dbReference>
<keyword evidence="9" id="KW-1185">Reference proteome</keyword>
<dbReference type="InterPro" id="IPR005467">
    <property type="entry name" value="His_kinase_dom"/>
</dbReference>
<dbReference type="Gene3D" id="1.10.287.130">
    <property type="match status" value="1"/>
</dbReference>
<dbReference type="PROSITE" id="PS50109">
    <property type="entry name" value="HIS_KIN"/>
    <property type="match status" value="1"/>
</dbReference>
<dbReference type="InterPro" id="IPR003661">
    <property type="entry name" value="HisK_dim/P_dom"/>
</dbReference>
<evidence type="ECO:0000313" key="8">
    <source>
        <dbReference type="EMBL" id="MBU9698366.1"/>
    </source>
</evidence>
<dbReference type="SUPFAM" id="SSF55874">
    <property type="entry name" value="ATPase domain of HSP90 chaperone/DNA topoisomerase II/histidine kinase"/>
    <property type="match status" value="1"/>
</dbReference>
<dbReference type="CDD" id="cd00082">
    <property type="entry name" value="HisKA"/>
    <property type="match status" value="1"/>
</dbReference>
<evidence type="ECO:0000259" key="7">
    <source>
        <dbReference type="PROSITE" id="PS50110"/>
    </source>
</evidence>
<dbReference type="InterPro" id="IPR001789">
    <property type="entry name" value="Sig_transdc_resp-reg_receiver"/>
</dbReference>
<sequence length="565" mass="60063">MRRRPPHSLFPPLAGFPFVHVIVAAGLAVLLGMLLLSVPVGLIAPGMVVALLAAGLAALLRLHWQDGQEAGPPPVMVQPAPLDDLPVAVMRFDGQGDPVEANGEARGMLGLGPQDLPPVTAIFADLGRPVRGWLGDIAAGRLPAATEVLALRGEGERFLQMAARPDGAGGVLAVLQDATAIKRLEAQVAQGQKMQSIGQLAGGIAHDFNNLLTAITGHCDLLLLRHEAGDADHADLVQISQNANRAGALVAQLLAFSRKQTLLPQLIDLQDTLSDLTHLLDRLLGERVRLELVHARHPVAIRADRRQFEQVVINLAVNARDAMPEGGVVTVETCVMRLDEDMQRDGAVVPRGEHAVIRVIDTGEGIPPDRIGKIFEPFFTTKRVGEGTGLGLSTAYGIVKQSGGFIFVRSTPGEGTRFELWFPLCTEAAVPAPPVAKADGGRRAEGVVLLVEDEAPVRAFAARALRLCGHVVLEAGNGEEALDLLEDEGLKVDVFVTDVVMPGLDGPGWVLRALAARPAARTVFISGYAEEALADMQTRVPNSVFLPKPFSLAQLTGTVQEQMVV</sequence>
<evidence type="ECO:0000259" key="6">
    <source>
        <dbReference type="PROSITE" id="PS50109"/>
    </source>
</evidence>
<proteinExistence type="predicted"/>
<evidence type="ECO:0000256" key="4">
    <source>
        <dbReference type="PROSITE-ProRule" id="PRU00169"/>
    </source>
</evidence>
<evidence type="ECO:0000256" key="1">
    <source>
        <dbReference type="ARBA" id="ARBA00000085"/>
    </source>
</evidence>
<feature type="domain" description="Histidine kinase" evidence="6">
    <location>
        <begin position="203"/>
        <end position="426"/>
    </location>
</feature>
<protein>
    <recommendedName>
        <fullName evidence="2">histidine kinase</fullName>
        <ecNumber evidence="2">2.7.13.3</ecNumber>
    </recommendedName>
</protein>
<dbReference type="PROSITE" id="PS50110">
    <property type="entry name" value="RESPONSE_REGULATORY"/>
    <property type="match status" value="1"/>
</dbReference>
<dbReference type="RefSeq" id="WP_161762494.1">
    <property type="nucleotide sequence ID" value="NZ_JAAATX020000007.1"/>
</dbReference>
<dbReference type="PANTHER" id="PTHR43065:SF42">
    <property type="entry name" value="TWO-COMPONENT SENSOR PPRA"/>
    <property type="match status" value="1"/>
</dbReference>
<dbReference type="PRINTS" id="PR00344">
    <property type="entry name" value="BCTRLSENSOR"/>
</dbReference>
<keyword evidence="5" id="KW-1133">Transmembrane helix</keyword>
<keyword evidence="5" id="KW-0472">Membrane</keyword>
<dbReference type="InterPro" id="IPR004358">
    <property type="entry name" value="Sig_transdc_His_kin-like_C"/>
</dbReference>
<dbReference type="Gene3D" id="3.30.565.10">
    <property type="entry name" value="Histidine kinase-like ATPase, C-terminal domain"/>
    <property type="match status" value="1"/>
</dbReference>
<dbReference type="Proteomes" id="UP000731907">
    <property type="component" value="Unassembled WGS sequence"/>
</dbReference>
<dbReference type="PANTHER" id="PTHR43065">
    <property type="entry name" value="SENSOR HISTIDINE KINASE"/>
    <property type="match status" value="1"/>
</dbReference>
<evidence type="ECO:0000313" key="9">
    <source>
        <dbReference type="Proteomes" id="UP000731907"/>
    </source>
</evidence>
<dbReference type="InterPro" id="IPR003594">
    <property type="entry name" value="HATPase_dom"/>
</dbReference>
<dbReference type="SMART" id="SM00448">
    <property type="entry name" value="REC"/>
    <property type="match status" value="1"/>
</dbReference>
<evidence type="ECO:0000256" key="3">
    <source>
        <dbReference type="ARBA" id="ARBA00022553"/>
    </source>
</evidence>
<reference evidence="8 9" key="1">
    <citation type="submission" date="2021-06" db="EMBL/GenBank/DDBJ databases">
        <title>Rhodobacteraceae bacterium strain HSP-20.</title>
        <authorList>
            <person name="Chen W.-M."/>
        </authorList>
    </citation>
    <scope>NUCLEOTIDE SEQUENCE [LARGE SCALE GENOMIC DNA]</scope>
    <source>
        <strain evidence="8 9">HSP-20</strain>
    </source>
</reference>
<gene>
    <name evidence="8" type="ORF">GU927_010970</name>
</gene>
<dbReference type="Pfam" id="PF00072">
    <property type="entry name" value="Response_reg"/>
    <property type="match status" value="1"/>
</dbReference>
<organism evidence="8 9">
    <name type="scientific">Paragemmobacter amnigenus</name>
    <dbReference type="NCBI Taxonomy" id="2852097"/>
    <lineage>
        <taxon>Bacteria</taxon>
        <taxon>Pseudomonadati</taxon>
        <taxon>Pseudomonadota</taxon>
        <taxon>Alphaproteobacteria</taxon>
        <taxon>Rhodobacterales</taxon>
        <taxon>Paracoccaceae</taxon>
        <taxon>Paragemmobacter</taxon>
    </lineage>
</organism>
<evidence type="ECO:0000256" key="2">
    <source>
        <dbReference type="ARBA" id="ARBA00012438"/>
    </source>
</evidence>
<dbReference type="InterPro" id="IPR036097">
    <property type="entry name" value="HisK_dim/P_sf"/>
</dbReference>
<comment type="caution">
    <text evidence="8">The sequence shown here is derived from an EMBL/GenBank/DDBJ whole genome shotgun (WGS) entry which is preliminary data.</text>
</comment>
<feature type="transmembrane region" description="Helical" evidence="5">
    <location>
        <begin position="42"/>
        <end position="60"/>
    </location>
</feature>
<accession>A0ABS6J3M5</accession>
<comment type="catalytic activity">
    <reaction evidence="1">
        <text>ATP + protein L-histidine = ADP + protein N-phospho-L-histidine.</text>
        <dbReference type="EC" id="2.7.13.3"/>
    </reaction>
</comment>
<dbReference type="Gene3D" id="3.40.50.2300">
    <property type="match status" value="1"/>
</dbReference>
<dbReference type="Pfam" id="PF00512">
    <property type="entry name" value="HisKA"/>
    <property type="match status" value="1"/>
</dbReference>
<dbReference type="InterPro" id="IPR011006">
    <property type="entry name" value="CheY-like_superfamily"/>
</dbReference>
<feature type="transmembrane region" description="Helical" evidence="5">
    <location>
        <begin position="12"/>
        <end position="36"/>
    </location>
</feature>
<dbReference type="SMART" id="SM00387">
    <property type="entry name" value="HATPase_c"/>
    <property type="match status" value="1"/>
</dbReference>
<name>A0ABS6J3M5_9RHOB</name>
<feature type="domain" description="Response regulatory" evidence="7">
    <location>
        <begin position="447"/>
        <end position="563"/>
    </location>
</feature>
<dbReference type="Pfam" id="PF02518">
    <property type="entry name" value="HATPase_c"/>
    <property type="match status" value="1"/>
</dbReference>
<dbReference type="EC" id="2.7.13.3" evidence="2"/>
<dbReference type="SMART" id="SM00388">
    <property type="entry name" value="HisKA"/>
    <property type="match status" value="1"/>
</dbReference>
<dbReference type="SUPFAM" id="SSF47384">
    <property type="entry name" value="Homodimeric domain of signal transducing histidine kinase"/>
    <property type="match status" value="1"/>
</dbReference>
<keyword evidence="3 4" id="KW-0597">Phosphoprotein</keyword>
<keyword evidence="5" id="KW-0812">Transmembrane</keyword>
<dbReference type="InterPro" id="IPR036890">
    <property type="entry name" value="HATPase_C_sf"/>
</dbReference>
<feature type="modified residue" description="4-aspartylphosphate" evidence="4">
    <location>
        <position position="498"/>
    </location>
</feature>